<accession>A0A9X9LYB4</accession>
<keyword evidence="2" id="KW-1185">Reference proteome</keyword>
<comment type="caution">
    <text evidence="1">The sequence shown here is derived from an EMBL/GenBank/DDBJ whole genome shotgun (WGS) entry which is preliminary data.</text>
</comment>
<proteinExistence type="predicted"/>
<evidence type="ECO:0000313" key="2">
    <source>
        <dbReference type="Proteomes" id="UP000269945"/>
    </source>
</evidence>
<dbReference type="AlphaFoldDB" id="A0A9X9LYB4"/>
<dbReference type="Proteomes" id="UP000269945">
    <property type="component" value="Unassembled WGS sequence"/>
</dbReference>
<organism evidence="1 2">
    <name type="scientific">Gulo gulo</name>
    <name type="common">Wolverine</name>
    <name type="synonym">Gluton</name>
    <dbReference type="NCBI Taxonomy" id="48420"/>
    <lineage>
        <taxon>Eukaryota</taxon>
        <taxon>Metazoa</taxon>
        <taxon>Chordata</taxon>
        <taxon>Craniata</taxon>
        <taxon>Vertebrata</taxon>
        <taxon>Euteleostomi</taxon>
        <taxon>Mammalia</taxon>
        <taxon>Eutheria</taxon>
        <taxon>Laurasiatheria</taxon>
        <taxon>Carnivora</taxon>
        <taxon>Caniformia</taxon>
        <taxon>Musteloidea</taxon>
        <taxon>Mustelidae</taxon>
        <taxon>Guloninae</taxon>
        <taxon>Gulo</taxon>
    </lineage>
</organism>
<gene>
    <name evidence="1" type="ORF">BN2614_LOCUS3</name>
</gene>
<evidence type="ECO:0000313" key="1">
    <source>
        <dbReference type="EMBL" id="VCX00858.1"/>
    </source>
</evidence>
<protein>
    <submittedName>
        <fullName evidence="1">Uncharacterized protein</fullName>
    </submittedName>
</protein>
<dbReference type="EMBL" id="CYRY02028930">
    <property type="protein sequence ID" value="VCX00858.1"/>
    <property type="molecule type" value="Genomic_DNA"/>
</dbReference>
<sequence length="88" mass="10192">MSSLPRGHANLLCVIPILIYVLPKQAQLCSFFYYLFFTFADIILDSCGRSRIHECRRVCVCVCRRHYFLLYIPGSSAPPRVCICCLHY</sequence>
<name>A0A9X9LYB4_GULGU</name>
<reference evidence="1 2" key="1">
    <citation type="submission" date="2018-10" db="EMBL/GenBank/DDBJ databases">
        <authorList>
            <person name="Ekblom R."/>
            <person name="Jareborg N."/>
        </authorList>
    </citation>
    <scope>NUCLEOTIDE SEQUENCE [LARGE SCALE GENOMIC DNA]</scope>
    <source>
        <tissue evidence="1">Muscle</tissue>
    </source>
</reference>